<dbReference type="PANTHER" id="PTHR33112">
    <property type="entry name" value="DOMAIN PROTEIN, PUTATIVE-RELATED"/>
    <property type="match status" value="1"/>
</dbReference>
<dbReference type="EMBL" id="ML987191">
    <property type="protein sequence ID" value="KAF2254007.1"/>
    <property type="molecule type" value="Genomic_DNA"/>
</dbReference>
<organism evidence="2 3">
    <name type="scientific">Trematosphaeria pertusa</name>
    <dbReference type="NCBI Taxonomy" id="390896"/>
    <lineage>
        <taxon>Eukaryota</taxon>
        <taxon>Fungi</taxon>
        <taxon>Dikarya</taxon>
        <taxon>Ascomycota</taxon>
        <taxon>Pezizomycotina</taxon>
        <taxon>Dothideomycetes</taxon>
        <taxon>Pleosporomycetidae</taxon>
        <taxon>Pleosporales</taxon>
        <taxon>Massarineae</taxon>
        <taxon>Trematosphaeriaceae</taxon>
        <taxon>Trematosphaeria</taxon>
    </lineage>
</organism>
<dbReference type="GeneID" id="54574241"/>
<gene>
    <name evidence="2" type="ORF">BU26DRAFT_233841</name>
</gene>
<dbReference type="Pfam" id="PF06985">
    <property type="entry name" value="HET"/>
    <property type="match status" value="1"/>
</dbReference>
<reference evidence="2" key="1">
    <citation type="journal article" date="2020" name="Stud. Mycol.">
        <title>101 Dothideomycetes genomes: a test case for predicting lifestyles and emergence of pathogens.</title>
        <authorList>
            <person name="Haridas S."/>
            <person name="Albert R."/>
            <person name="Binder M."/>
            <person name="Bloem J."/>
            <person name="Labutti K."/>
            <person name="Salamov A."/>
            <person name="Andreopoulos B."/>
            <person name="Baker S."/>
            <person name="Barry K."/>
            <person name="Bills G."/>
            <person name="Bluhm B."/>
            <person name="Cannon C."/>
            <person name="Castanera R."/>
            <person name="Culley D."/>
            <person name="Daum C."/>
            <person name="Ezra D."/>
            <person name="Gonzalez J."/>
            <person name="Henrissat B."/>
            <person name="Kuo A."/>
            <person name="Liang C."/>
            <person name="Lipzen A."/>
            <person name="Lutzoni F."/>
            <person name="Magnuson J."/>
            <person name="Mondo S."/>
            <person name="Nolan M."/>
            <person name="Ohm R."/>
            <person name="Pangilinan J."/>
            <person name="Park H.-J."/>
            <person name="Ramirez L."/>
            <person name="Alfaro M."/>
            <person name="Sun H."/>
            <person name="Tritt A."/>
            <person name="Yoshinaga Y."/>
            <person name="Zwiers L.-H."/>
            <person name="Turgeon B."/>
            <person name="Goodwin S."/>
            <person name="Spatafora J."/>
            <person name="Crous P."/>
            <person name="Grigoriev I."/>
        </authorList>
    </citation>
    <scope>NUCLEOTIDE SEQUENCE</scope>
    <source>
        <strain evidence="2">CBS 122368</strain>
    </source>
</reference>
<protein>
    <recommendedName>
        <fullName evidence="1">Heterokaryon incompatibility domain-containing protein</fullName>
    </recommendedName>
</protein>
<dbReference type="Proteomes" id="UP000800094">
    <property type="component" value="Unassembled WGS sequence"/>
</dbReference>
<name>A0A6A6IV89_9PLEO</name>
<proteinExistence type="predicted"/>
<evidence type="ECO:0000313" key="3">
    <source>
        <dbReference type="Proteomes" id="UP000800094"/>
    </source>
</evidence>
<dbReference type="RefSeq" id="XP_033689011.1">
    <property type="nucleotide sequence ID" value="XM_033820911.1"/>
</dbReference>
<evidence type="ECO:0000313" key="2">
    <source>
        <dbReference type="EMBL" id="KAF2254007.1"/>
    </source>
</evidence>
<keyword evidence="3" id="KW-1185">Reference proteome</keyword>
<sequence>MPLRGLCSSAQGRTLAHAAGKGGSAWYPLFIHVAWDQNSSSSLESSVKAGCFFCKQFWDSLSEQHKDVIRGPKFSDVIVAIFWDRKERRYTTIHFVLGSEFDICEELVTDTFELLPYQADTQRISCFEELLPRWMANCKTHHVALCGSPCQPSWLPTRLIDIGDSASAAAPRLVGKEEVASFDCAYVALSYYSTEMDFTSLNTSNIELFRTDLPLMDLPILFHYAIVATKMLGYRYLWVDVLCVIQDSQHDMLSEMPTIGLVYQHCALNIAATSAEDVHQHLALGCSAGPIPPCEIAFSDGDLKKPCFFRYNAVPENIWRSGLRQTRLGRHAAFFQDQLCPPRTLHLGKEIYWECRGLKACESAPHGLPDRMIRDPSNENIGDKDLRLIKSSPNTSTLKSYNPPDQQLADRWHEAWRLVVSVALAFQEVLNDKYVAGLWLGDLMNSLLWHVDGPFHRGLPKAFRPETYCAPT</sequence>
<feature type="domain" description="Heterokaryon incompatibility" evidence="1">
    <location>
        <begin position="186"/>
        <end position="280"/>
    </location>
</feature>
<evidence type="ECO:0000259" key="1">
    <source>
        <dbReference type="Pfam" id="PF06985"/>
    </source>
</evidence>
<dbReference type="AlphaFoldDB" id="A0A6A6IV89"/>
<dbReference type="PANTHER" id="PTHR33112:SF16">
    <property type="entry name" value="HETEROKARYON INCOMPATIBILITY DOMAIN-CONTAINING PROTEIN"/>
    <property type="match status" value="1"/>
</dbReference>
<accession>A0A6A6IV89</accession>
<dbReference type="InterPro" id="IPR010730">
    <property type="entry name" value="HET"/>
</dbReference>
<dbReference type="OrthoDB" id="3799434at2759"/>